<evidence type="ECO:0000256" key="2">
    <source>
        <dbReference type="ARBA" id="ARBA00022448"/>
    </source>
</evidence>
<evidence type="ECO:0000313" key="19">
    <source>
        <dbReference type="Proteomes" id="UP000184462"/>
    </source>
</evidence>
<keyword evidence="6 15" id="KW-0375">Hydrogen ion transport</keyword>
<keyword evidence="17" id="KW-0175">Coiled coil</keyword>
<dbReference type="HAMAP" id="MF_01398">
    <property type="entry name" value="ATP_synth_b_bprime"/>
    <property type="match status" value="1"/>
</dbReference>
<protein>
    <recommendedName>
        <fullName evidence="15">ATP synthase subunit b</fullName>
    </recommendedName>
    <alternativeName>
        <fullName evidence="15">ATP synthase F(0) sector subunit b</fullName>
    </alternativeName>
    <alternativeName>
        <fullName evidence="15">ATPase subunit I</fullName>
    </alternativeName>
    <alternativeName>
        <fullName evidence="15">F-type ATPase subunit b</fullName>
        <shortName evidence="15">F-ATPase subunit b</shortName>
    </alternativeName>
</protein>
<dbReference type="GO" id="GO:0012505">
    <property type="term" value="C:endomembrane system"/>
    <property type="evidence" value="ECO:0007669"/>
    <property type="project" value="UniProtKB-SubCell"/>
</dbReference>
<dbReference type="Pfam" id="PF00430">
    <property type="entry name" value="ATP-synt_B"/>
    <property type="match status" value="1"/>
</dbReference>
<evidence type="ECO:0000256" key="16">
    <source>
        <dbReference type="RuleBase" id="RU003848"/>
    </source>
</evidence>
<dbReference type="OrthoDB" id="9795289at2"/>
<evidence type="ECO:0000256" key="9">
    <source>
        <dbReference type="ARBA" id="ARBA00023136"/>
    </source>
</evidence>
<dbReference type="GO" id="GO:0046933">
    <property type="term" value="F:proton-transporting ATP synthase activity, rotational mechanism"/>
    <property type="evidence" value="ECO:0007669"/>
    <property type="project" value="UniProtKB-UniRule"/>
</dbReference>
<comment type="subunit">
    <text evidence="13">F-type ATPases have 2 components, F(1) - the catalytic core - and F(0) - the membrane proton channel. F(1) has five subunits: alpha(3), beta(3), gamma(1), delta(1), epsilon(1). F(0) has four main subunits: a(1), b(2) and c(10-14). The alpha and beta chains form an alternating ring which encloses part of the gamma chain. F(1) is attached to F(0) by a central stalk formed by the gamma and epsilon chains, while a peripheral stalk is formed by the delta and b chains.</text>
</comment>
<evidence type="ECO:0000256" key="3">
    <source>
        <dbReference type="ARBA" id="ARBA00022475"/>
    </source>
</evidence>
<keyword evidence="5 15" id="KW-0812">Transmembrane</keyword>
<dbReference type="RefSeq" id="WP_073192833.1">
    <property type="nucleotide sequence ID" value="NZ_FQTW01000004.1"/>
</dbReference>
<comment type="similarity">
    <text evidence="1 15 16">Belongs to the ATPase B chain family.</text>
</comment>
<organism evidence="18 19">
    <name type="scientific">Psychroflexus salarius</name>
    <dbReference type="NCBI Taxonomy" id="1155689"/>
    <lineage>
        <taxon>Bacteria</taxon>
        <taxon>Pseudomonadati</taxon>
        <taxon>Bacteroidota</taxon>
        <taxon>Flavobacteriia</taxon>
        <taxon>Flavobacteriales</taxon>
        <taxon>Flavobacteriaceae</taxon>
        <taxon>Psychroflexus</taxon>
    </lineage>
</organism>
<evidence type="ECO:0000256" key="17">
    <source>
        <dbReference type="SAM" id="Coils"/>
    </source>
</evidence>
<dbReference type="PANTHER" id="PTHR33445:SF1">
    <property type="entry name" value="ATP SYNTHASE SUBUNIT B"/>
    <property type="match status" value="1"/>
</dbReference>
<dbReference type="InterPro" id="IPR028987">
    <property type="entry name" value="ATP_synth_B-like_membr_sf"/>
</dbReference>
<comment type="subcellular location">
    <subcellularLocation>
        <location evidence="15">Cell membrane</location>
        <topology evidence="15">Single-pass membrane protein</topology>
    </subcellularLocation>
    <subcellularLocation>
        <location evidence="14">Endomembrane system</location>
        <topology evidence="14">Single-pass membrane protein</topology>
    </subcellularLocation>
</comment>
<evidence type="ECO:0000256" key="4">
    <source>
        <dbReference type="ARBA" id="ARBA00022547"/>
    </source>
</evidence>
<evidence type="ECO:0000256" key="5">
    <source>
        <dbReference type="ARBA" id="ARBA00022692"/>
    </source>
</evidence>
<accession>A0A1M4VMI4</accession>
<dbReference type="Proteomes" id="UP000184462">
    <property type="component" value="Unassembled WGS sequence"/>
</dbReference>
<evidence type="ECO:0000256" key="6">
    <source>
        <dbReference type="ARBA" id="ARBA00022781"/>
    </source>
</evidence>
<dbReference type="NCBIfam" id="NF011041">
    <property type="entry name" value="PRK14471.1"/>
    <property type="match status" value="1"/>
</dbReference>
<name>A0A1M4VMI4_9FLAO</name>
<dbReference type="AlphaFoldDB" id="A0A1M4VMI4"/>
<proteinExistence type="inferred from homology"/>
<evidence type="ECO:0000256" key="10">
    <source>
        <dbReference type="ARBA" id="ARBA00023310"/>
    </source>
</evidence>
<evidence type="ECO:0000256" key="12">
    <source>
        <dbReference type="ARBA" id="ARBA00025614"/>
    </source>
</evidence>
<evidence type="ECO:0000256" key="8">
    <source>
        <dbReference type="ARBA" id="ARBA00023065"/>
    </source>
</evidence>
<evidence type="ECO:0000256" key="15">
    <source>
        <dbReference type="HAMAP-Rule" id="MF_01398"/>
    </source>
</evidence>
<dbReference type="CDD" id="cd06503">
    <property type="entry name" value="ATP-synt_Fo_b"/>
    <property type="match status" value="1"/>
</dbReference>
<dbReference type="STRING" id="1155689.SAMN05444278_104126"/>
<dbReference type="EMBL" id="FQTW01000004">
    <property type="protein sequence ID" value="SHE70010.1"/>
    <property type="molecule type" value="Genomic_DNA"/>
</dbReference>
<dbReference type="GO" id="GO:0045259">
    <property type="term" value="C:proton-transporting ATP synthase complex"/>
    <property type="evidence" value="ECO:0007669"/>
    <property type="project" value="UniProtKB-KW"/>
</dbReference>
<keyword evidence="2 15" id="KW-0813">Transport</keyword>
<dbReference type="InterPro" id="IPR050059">
    <property type="entry name" value="ATP_synthase_B_chain"/>
</dbReference>
<comment type="function">
    <text evidence="12">Component of the F(0) channel, it forms part of the peripheral stalk, linking F(1) to F(0). The b'-subunit is a diverged and duplicated form of b found in plants and photosynthetic bacteria.</text>
</comment>
<dbReference type="InterPro" id="IPR005864">
    <property type="entry name" value="ATP_synth_F0_bsu_bac"/>
</dbReference>
<sequence length="166" mass="18886">MEKLINDFSFGLFFWQGIILIILIVLLRKFAWKPILDSLNTREEGIKNALESAEKAKQEMANLKADNEKMLQEARADRDEMLKEAQEMKKKIMAEATEDATEKANTIIAKAQETIQSEKKAALSEINEQVATLSLQIAEKVIKQDLSDDKSQMELINKMLDDVKAN</sequence>
<gene>
    <name evidence="15" type="primary">atpF</name>
    <name evidence="18" type="ORF">SAMN05444278_104126</name>
</gene>
<reference evidence="18 19" key="1">
    <citation type="submission" date="2016-11" db="EMBL/GenBank/DDBJ databases">
        <authorList>
            <person name="Jaros S."/>
            <person name="Januszkiewicz K."/>
            <person name="Wedrychowicz H."/>
        </authorList>
    </citation>
    <scope>NUCLEOTIDE SEQUENCE [LARGE SCALE GENOMIC DNA]</scope>
    <source>
        <strain evidence="18 19">DSM 25661</strain>
    </source>
</reference>
<evidence type="ECO:0000256" key="13">
    <source>
        <dbReference type="ARBA" id="ARBA00026054"/>
    </source>
</evidence>
<keyword evidence="19" id="KW-1185">Reference proteome</keyword>
<comment type="subunit">
    <text evidence="15">F-type ATPases have 2 components, F(1) - the catalytic core - and F(0) - the membrane proton channel. F(1) has five subunits: alpha(3), beta(3), gamma(1), delta(1), epsilon(1). F(0) has three main subunits: a(1), b(2) and c(10-14). The alpha and beta chains form an alternating ring which encloses part of the gamma chain. F(1) is attached to F(0) by a central stalk formed by the gamma and epsilon chains, while a peripheral stalk is formed by the delta and b chains.</text>
</comment>
<feature type="transmembrane region" description="Helical" evidence="15">
    <location>
        <begin position="12"/>
        <end position="32"/>
    </location>
</feature>
<keyword evidence="4 15" id="KW-0138">CF(0)</keyword>
<evidence type="ECO:0000256" key="7">
    <source>
        <dbReference type="ARBA" id="ARBA00022989"/>
    </source>
</evidence>
<evidence type="ECO:0000256" key="1">
    <source>
        <dbReference type="ARBA" id="ARBA00005513"/>
    </source>
</evidence>
<dbReference type="GO" id="GO:0005886">
    <property type="term" value="C:plasma membrane"/>
    <property type="evidence" value="ECO:0007669"/>
    <property type="project" value="UniProtKB-SubCell"/>
</dbReference>
<dbReference type="SUPFAM" id="SSF81573">
    <property type="entry name" value="F1F0 ATP synthase subunit B, membrane domain"/>
    <property type="match status" value="1"/>
</dbReference>
<dbReference type="NCBIfam" id="TIGR01144">
    <property type="entry name" value="ATP_synt_b"/>
    <property type="match status" value="1"/>
</dbReference>
<feature type="coiled-coil region" evidence="17">
    <location>
        <begin position="36"/>
        <end position="98"/>
    </location>
</feature>
<evidence type="ECO:0000256" key="11">
    <source>
        <dbReference type="ARBA" id="ARBA00025198"/>
    </source>
</evidence>
<dbReference type="InterPro" id="IPR002146">
    <property type="entry name" value="ATP_synth_b/b'su_bac/chlpt"/>
</dbReference>
<keyword evidence="3 15" id="KW-1003">Cell membrane</keyword>
<keyword evidence="7 15" id="KW-1133">Transmembrane helix</keyword>
<dbReference type="GO" id="GO:0046961">
    <property type="term" value="F:proton-transporting ATPase activity, rotational mechanism"/>
    <property type="evidence" value="ECO:0007669"/>
    <property type="project" value="TreeGrafter"/>
</dbReference>
<evidence type="ECO:0000313" key="18">
    <source>
        <dbReference type="EMBL" id="SHE70010.1"/>
    </source>
</evidence>
<keyword evidence="9 15" id="KW-0472">Membrane</keyword>
<keyword evidence="8 15" id="KW-0406">Ion transport</keyword>
<keyword evidence="10 15" id="KW-0066">ATP synthesis</keyword>
<comment type="function">
    <text evidence="11 15">F(1)F(0) ATP synthase produces ATP from ADP in the presence of a proton or sodium gradient. F-type ATPases consist of two structural domains, F(1) containing the extramembraneous catalytic core and F(0) containing the membrane proton channel, linked together by a central stalk and a peripheral stalk. During catalysis, ATP synthesis in the catalytic domain of F(1) is coupled via a rotary mechanism of the central stalk subunits to proton translocation.</text>
</comment>
<evidence type="ECO:0000256" key="14">
    <source>
        <dbReference type="ARBA" id="ARBA00037847"/>
    </source>
</evidence>
<dbReference type="PANTHER" id="PTHR33445">
    <property type="entry name" value="ATP SYNTHASE SUBUNIT B', CHLOROPLASTIC"/>
    <property type="match status" value="1"/>
</dbReference>